<proteinExistence type="predicted"/>
<feature type="transmembrane region" description="Helical" evidence="1">
    <location>
        <begin position="35"/>
        <end position="53"/>
    </location>
</feature>
<dbReference type="eggNOG" id="ENOG50335JP">
    <property type="taxonomic scope" value="Bacteria"/>
</dbReference>
<keyword evidence="1" id="KW-0472">Membrane</keyword>
<organism evidence="2 3">
    <name type="scientific">Candidatus Criblamydia sequanensis CRIB-18</name>
    <dbReference type="NCBI Taxonomy" id="1437425"/>
    <lineage>
        <taxon>Bacteria</taxon>
        <taxon>Pseudomonadati</taxon>
        <taxon>Chlamydiota</taxon>
        <taxon>Chlamydiia</taxon>
        <taxon>Parachlamydiales</taxon>
        <taxon>Candidatus Criblamydiaceae</taxon>
        <taxon>Candidatus Criblamydia</taxon>
    </lineage>
</organism>
<feature type="transmembrane region" description="Helical" evidence="1">
    <location>
        <begin position="73"/>
        <end position="94"/>
    </location>
</feature>
<dbReference type="AlphaFoldDB" id="A0A090CYB3"/>
<dbReference type="STRING" id="1437425.CSEC_0429"/>
<accession>A0A090CYB3</accession>
<name>A0A090CYB3_9BACT</name>
<dbReference type="OrthoDB" id="21340at2"/>
<evidence type="ECO:0000313" key="3">
    <source>
        <dbReference type="Proteomes" id="UP000031552"/>
    </source>
</evidence>
<keyword evidence="1" id="KW-1133">Transmembrane helix</keyword>
<reference evidence="2" key="1">
    <citation type="submission" date="2013-12" db="EMBL/GenBank/DDBJ databases">
        <authorList>
            <person name="Linke B."/>
        </authorList>
    </citation>
    <scope>NUCLEOTIDE SEQUENCE [LARGE SCALE GENOMIC DNA]</scope>
    <source>
        <strain evidence="2">CRIB-18</strain>
    </source>
</reference>
<feature type="transmembrane region" description="Helical" evidence="1">
    <location>
        <begin position="101"/>
        <end position="123"/>
    </location>
</feature>
<dbReference type="Proteomes" id="UP000031552">
    <property type="component" value="Unassembled WGS sequence"/>
</dbReference>
<protein>
    <submittedName>
        <fullName evidence="2">Conserved putative membrane protein</fullName>
    </submittedName>
</protein>
<gene>
    <name evidence="2" type="ORF">CSEC_0429</name>
</gene>
<keyword evidence="1" id="KW-0812">Transmembrane</keyword>
<reference evidence="2" key="2">
    <citation type="submission" date="2014-09" db="EMBL/GenBank/DDBJ databases">
        <title>Criblamydia sequanensis harbors a mega-plasmid encoding arsenite resistance.</title>
        <authorList>
            <person name="Bertelli C."/>
            <person name="Goesmann A."/>
            <person name="Greub G."/>
        </authorList>
    </citation>
    <scope>NUCLEOTIDE SEQUENCE [LARGE SCALE GENOMIC DNA]</scope>
    <source>
        <strain evidence="2">CRIB-18</strain>
    </source>
</reference>
<feature type="transmembrane region" description="Helical" evidence="1">
    <location>
        <begin position="6"/>
        <end position="23"/>
    </location>
</feature>
<dbReference type="EMBL" id="CCEJ010000003">
    <property type="protein sequence ID" value="CDR33266.1"/>
    <property type="molecule type" value="Genomic_DNA"/>
</dbReference>
<evidence type="ECO:0000313" key="2">
    <source>
        <dbReference type="EMBL" id="CDR33266.1"/>
    </source>
</evidence>
<comment type="caution">
    <text evidence="2">The sequence shown here is derived from an EMBL/GenBank/DDBJ whole genome shotgun (WGS) entry which is preliminary data.</text>
</comment>
<dbReference type="InterPro" id="IPR046740">
    <property type="entry name" value="DUF6790"/>
</dbReference>
<feature type="transmembrane region" description="Helical" evidence="1">
    <location>
        <begin position="135"/>
        <end position="155"/>
    </location>
</feature>
<evidence type="ECO:0000256" key="1">
    <source>
        <dbReference type="SAM" id="Phobius"/>
    </source>
</evidence>
<dbReference type="Pfam" id="PF20589">
    <property type="entry name" value="DUF6790"/>
    <property type="match status" value="1"/>
</dbReference>
<dbReference type="RefSeq" id="WP_053331697.1">
    <property type="nucleotide sequence ID" value="NZ_CCEJ010000003.1"/>
</dbReference>
<keyword evidence="3" id="KW-1185">Reference proteome</keyword>
<sequence>MLPIYLIGLAVFLAFLHGLYLYFKGRRIFPEALFLMYLLFCNVGIMGFLAFYSHTALRDKTAELIGWPASNPFQLEVAAANLAFGVLGFLSVWIRTLSFWFATLIGNASFLLGCLIVHLIQYAKGNYAPYNIGPFIWVMDLFIPLLMIGIFFLTYRKKDQMEKLS</sequence>